<sequence>MANFRLRNYYLMESKTAEIKLDEKTTEKCEYDLPMRQPESTPEKKPPSRWRQRNPDNHKKAKNMRRRNAGRPYETAEGNFIPPRTIGNECKCRKKCRSRLFGKELQLFHAFWDLESHDKEKEQAKRHYKSRTKDPAMPPKRNVSYKYYVNLLGQQIPICKVEFLAVHGLQFSAKRVDLLSRKLKTDVLIPPSDGRGKHKHHRRIEAETLNLVRQHINVIPKYVSHYSRLVNPNKVYLDCDMTISALYRKYVEWIDEKNKNIEVTNIKPIDVSAEKDAAVIDRLNVELETHQIDAKKMEDDLKKSIEQAKNSGDYDVFIFDLQQALLTPTLTVSEAFYSRKALAYNFGIHDGITGKVYMFLWTDNVPGRGSDEIGSCIWKYIKIRKPTSKHLVIYSDNCGGQNKNWNLMAIWRQLVLDGVYESIEHRFLIPGHTHRDFALIEKQKNRIAQVYSPEHWYEREYEGVLYVRQNSDGPYESVKIEKSFVTDSSIENMAAKKYKGDISLTRSKIDDLKKLIPLTH</sequence>
<gene>
    <name evidence="4" type="ORF">Bhyg_12197</name>
</gene>
<dbReference type="Pfam" id="PF25273">
    <property type="entry name" value="DUF7869"/>
    <property type="match status" value="1"/>
</dbReference>
<dbReference type="PANTHER" id="PTHR10773">
    <property type="entry name" value="DNA-DIRECTED RNA POLYMERASES I, II, AND III SUBUNIT RPABC2"/>
    <property type="match status" value="1"/>
</dbReference>
<dbReference type="InterPro" id="IPR057191">
    <property type="entry name" value="DUF7869"/>
</dbReference>
<evidence type="ECO:0000256" key="2">
    <source>
        <dbReference type="SAM" id="MobiDB-lite"/>
    </source>
</evidence>
<protein>
    <recommendedName>
        <fullName evidence="3">DUF7869 domain-containing protein</fullName>
    </recommendedName>
</protein>
<dbReference type="EMBL" id="WJQU01000003">
    <property type="protein sequence ID" value="KAJ6639452.1"/>
    <property type="molecule type" value="Genomic_DNA"/>
</dbReference>
<proteinExistence type="predicted"/>
<comment type="caution">
    <text evidence="4">The sequence shown here is derived from an EMBL/GenBank/DDBJ whole genome shotgun (WGS) entry which is preliminary data.</text>
</comment>
<accession>A0A9Q0S078</accession>
<evidence type="ECO:0000259" key="3">
    <source>
        <dbReference type="Pfam" id="PF25273"/>
    </source>
</evidence>
<dbReference type="Proteomes" id="UP001151699">
    <property type="component" value="Chromosome X"/>
</dbReference>
<feature type="domain" description="DUF7869" evidence="3">
    <location>
        <begin position="354"/>
        <end position="436"/>
    </location>
</feature>
<reference evidence="4" key="1">
    <citation type="submission" date="2022-07" db="EMBL/GenBank/DDBJ databases">
        <authorList>
            <person name="Trinca V."/>
            <person name="Uliana J.V.C."/>
            <person name="Torres T.T."/>
            <person name="Ward R.J."/>
            <person name="Monesi N."/>
        </authorList>
    </citation>
    <scope>NUCLEOTIDE SEQUENCE</scope>
    <source>
        <strain evidence="4">HSMRA1968</strain>
        <tissue evidence="4">Whole embryos</tissue>
    </source>
</reference>
<organism evidence="4 5">
    <name type="scientific">Pseudolycoriella hygida</name>
    <dbReference type="NCBI Taxonomy" id="35572"/>
    <lineage>
        <taxon>Eukaryota</taxon>
        <taxon>Metazoa</taxon>
        <taxon>Ecdysozoa</taxon>
        <taxon>Arthropoda</taxon>
        <taxon>Hexapoda</taxon>
        <taxon>Insecta</taxon>
        <taxon>Pterygota</taxon>
        <taxon>Neoptera</taxon>
        <taxon>Endopterygota</taxon>
        <taxon>Diptera</taxon>
        <taxon>Nematocera</taxon>
        <taxon>Sciaroidea</taxon>
        <taxon>Sciaridae</taxon>
        <taxon>Pseudolycoriella</taxon>
    </lineage>
</organism>
<feature type="coiled-coil region" evidence="1">
    <location>
        <begin position="280"/>
        <end position="307"/>
    </location>
</feature>
<feature type="compositionally biased region" description="Basic residues" evidence="2">
    <location>
        <begin position="59"/>
        <end position="69"/>
    </location>
</feature>
<evidence type="ECO:0000256" key="1">
    <source>
        <dbReference type="SAM" id="Coils"/>
    </source>
</evidence>
<evidence type="ECO:0000313" key="4">
    <source>
        <dbReference type="EMBL" id="KAJ6639452.1"/>
    </source>
</evidence>
<dbReference type="OrthoDB" id="7764560at2759"/>
<keyword evidence="5" id="KW-1185">Reference proteome</keyword>
<name>A0A9Q0S078_9DIPT</name>
<dbReference type="PANTHER" id="PTHR10773:SF19">
    <property type="match status" value="1"/>
</dbReference>
<dbReference type="AlphaFoldDB" id="A0A9Q0S078"/>
<feature type="region of interest" description="Disordered" evidence="2">
    <location>
        <begin position="29"/>
        <end position="78"/>
    </location>
</feature>
<evidence type="ECO:0000313" key="5">
    <source>
        <dbReference type="Proteomes" id="UP001151699"/>
    </source>
</evidence>
<keyword evidence="1" id="KW-0175">Coiled coil</keyword>